<dbReference type="EMBL" id="BONZ01000036">
    <property type="protein sequence ID" value="GIH15644.1"/>
    <property type="molecule type" value="Genomic_DNA"/>
</dbReference>
<protein>
    <submittedName>
        <fullName evidence="1">Uncharacterized protein</fullName>
    </submittedName>
</protein>
<dbReference type="AlphaFoldDB" id="A0A8J3QS02"/>
<accession>A0A8J3QS02</accession>
<organism evidence="1 2">
    <name type="scientific">Rugosimonospora africana</name>
    <dbReference type="NCBI Taxonomy" id="556532"/>
    <lineage>
        <taxon>Bacteria</taxon>
        <taxon>Bacillati</taxon>
        <taxon>Actinomycetota</taxon>
        <taxon>Actinomycetes</taxon>
        <taxon>Micromonosporales</taxon>
        <taxon>Micromonosporaceae</taxon>
        <taxon>Rugosimonospora</taxon>
    </lineage>
</organism>
<comment type="caution">
    <text evidence="1">The sequence shown here is derived from an EMBL/GenBank/DDBJ whole genome shotgun (WGS) entry which is preliminary data.</text>
</comment>
<keyword evidence="2" id="KW-1185">Reference proteome</keyword>
<dbReference type="Proteomes" id="UP000642748">
    <property type="component" value="Unassembled WGS sequence"/>
</dbReference>
<evidence type="ECO:0000313" key="2">
    <source>
        <dbReference type="Proteomes" id="UP000642748"/>
    </source>
</evidence>
<gene>
    <name evidence="1" type="ORF">Raf01_38160</name>
</gene>
<proteinExistence type="predicted"/>
<name>A0A8J3QS02_9ACTN</name>
<sequence length="61" mass="6441">MTRMFGRFADKVLDRLLPSATASAGHCSCQCRAIGPCTNACPGGTWACYDCEGGYSCVACR</sequence>
<dbReference type="RefSeq" id="WP_203919271.1">
    <property type="nucleotide sequence ID" value="NZ_BONZ01000036.1"/>
</dbReference>
<reference evidence="1" key="1">
    <citation type="submission" date="2021-01" db="EMBL/GenBank/DDBJ databases">
        <title>Whole genome shotgun sequence of Rugosimonospora africana NBRC 104875.</title>
        <authorList>
            <person name="Komaki H."/>
            <person name="Tamura T."/>
        </authorList>
    </citation>
    <scope>NUCLEOTIDE SEQUENCE</scope>
    <source>
        <strain evidence="1">NBRC 104875</strain>
    </source>
</reference>
<evidence type="ECO:0000313" key="1">
    <source>
        <dbReference type="EMBL" id="GIH15644.1"/>
    </source>
</evidence>